<dbReference type="Gene3D" id="3.40.50.1820">
    <property type="entry name" value="alpha/beta hydrolase"/>
    <property type="match status" value="1"/>
</dbReference>
<dbReference type="InterPro" id="IPR029058">
    <property type="entry name" value="AB_hydrolase_fold"/>
</dbReference>
<accession>A0A9W4MTR0</accession>
<dbReference type="GO" id="GO:0017000">
    <property type="term" value="P:antibiotic biosynthetic process"/>
    <property type="evidence" value="ECO:0007669"/>
    <property type="project" value="UniProtKB-ARBA"/>
</dbReference>
<evidence type="ECO:0000313" key="3">
    <source>
        <dbReference type="Proteomes" id="UP001153618"/>
    </source>
</evidence>
<proteinExistence type="predicted"/>
<dbReference type="EMBL" id="CAJVOS010000028">
    <property type="protein sequence ID" value="CAG8135270.1"/>
    <property type="molecule type" value="Genomic_DNA"/>
</dbReference>
<evidence type="ECO:0000313" key="2">
    <source>
        <dbReference type="EMBL" id="CAG8135270.1"/>
    </source>
</evidence>
<dbReference type="Proteomes" id="UP001153618">
    <property type="component" value="Unassembled WGS sequence"/>
</dbReference>
<gene>
    <name evidence="2" type="ORF">POLS_LOCUS5628</name>
</gene>
<evidence type="ECO:0000259" key="1">
    <source>
        <dbReference type="Pfam" id="PF12697"/>
    </source>
</evidence>
<dbReference type="PANTHER" id="PTHR43194:SF2">
    <property type="entry name" value="PEROXISOMAL MEMBRANE PROTEIN LPX1"/>
    <property type="match status" value="1"/>
</dbReference>
<sequence>MSSSFQVSEHIIDAQHVRDSAQATATPDAKLKLCIKQYTPLDNFDPQPGDVTIIGTHGTGFPKELYEPLWEELLARANTNGFRIRSIWIADSVNQGASGILNEKQLGSDISWSDLSRDLIHMANHFRDQMPQPIMGIGHSLGATQLIFASLMHPRLLSSIILLEPYVAVTPRTTDERKLMTLATLRQDIWPSHTEAIQKARKAFQAWDKRVFEKWTQFAYRSLPTAIYPSSQPGSVTLATSKHQELMAYGYPRPRVHTPVILGGKKVDQGAIDALPERQIYRTEPLLAMKLIGHVAPSVLVVSGAGSSLYKDGSHENVARVAGTEFGGSGGMEVGRVRHEVIDEAGHTLPFEKIADTASVVASWVGKDMRQWREDDDRVRMEWGGLSLKEKTTFSKEWLELIGSLPGFQGRSRL</sequence>
<dbReference type="Pfam" id="PF12697">
    <property type="entry name" value="Abhydrolase_6"/>
    <property type="match status" value="1"/>
</dbReference>
<dbReference type="SUPFAM" id="SSF53474">
    <property type="entry name" value="alpha/beta-Hydrolases"/>
    <property type="match status" value="1"/>
</dbReference>
<dbReference type="InterPro" id="IPR000073">
    <property type="entry name" value="AB_hydrolase_1"/>
</dbReference>
<organism evidence="2 3">
    <name type="scientific">Penicillium olsonii</name>
    <dbReference type="NCBI Taxonomy" id="99116"/>
    <lineage>
        <taxon>Eukaryota</taxon>
        <taxon>Fungi</taxon>
        <taxon>Dikarya</taxon>
        <taxon>Ascomycota</taxon>
        <taxon>Pezizomycotina</taxon>
        <taxon>Eurotiomycetes</taxon>
        <taxon>Eurotiomycetidae</taxon>
        <taxon>Eurotiales</taxon>
        <taxon>Aspergillaceae</taxon>
        <taxon>Penicillium</taxon>
    </lineage>
</organism>
<feature type="domain" description="AB hydrolase-1" evidence="1">
    <location>
        <begin position="57"/>
        <end position="265"/>
    </location>
</feature>
<reference evidence="2" key="1">
    <citation type="submission" date="2021-07" db="EMBL/GenBank/DDBJ databases">
        <authorList>
            <person name="Branca A.L. A."/>
        </authorList>
    </citation>
    <scope>NUCLEOTIDE SEQUENCE</scope>
</reference>
<dbReference type="InterPro" id="IPR050228">
    <property type="entry name" value="Carboxylesterase_BioH"/>
</dbReference>
<dbReference type="PANTHER" id="PTHR43194">
    <property type="entry name" value="HYDROLASE ALPHA/BETA FOLD FAMILY"/>
    <property type="match status" value="1"/>
</dbReference>
<dbReference type="OrthoDB" id="94039at2759"/>
<keyword evidence="3" id="KW-1185">Reference proteome</keyword>
<dbReference type="GO" id="GO:0072330">
    <property type="term" value="P:monocarboxylic acid biosynthetic process"/>
    <property type="evidence" value="ECO:0007669"/>
    <property type="project" value="UniProtKB-ARBA"/>
</dbReference>
<name>A0A9W4MTR0_PENOL</name>
<protein>
    <recommendedName>
        <fullName evidence="1">AB hydrolase-1 domain-containing protein</fullName>
    </recommendedName>
</protein>
<comment type="caution">
    <text evidence="2">The sequence shown here is derived from an EMBL/GenBank/DDBJ whole genome shotgun (WGS) entry which is preliminary data.</text>
</comment>
<dbReference type="AlphaFoldDB" id="A0A9W4MTR0"/>